<evidence type="ECO:0000313" key="2">
    <source>
        <dbReference type="Ensembl" id="ENSEBUP00000001793.1"/>
    </source>
</evidence>
<dbReference type="Gene3D" id="2.60.40.10">
    <property type="entry name" value="Immunoglobulins"/>
    <property type="match status" value="1"/>
</dbReference>
<feature type="domain" description="Ig-like" evidence="1">
    <location>
        <begin position="106"/>
        <end position="193"/>
    </location>
</feature>
<evidence type="ECO:0000259" key="1">
    <source>
        <dbReference type="PROSITE" id="PS50835"/>
    </source>
</evidence>
<dbReference type="Ensembl" id="ENSEBUT00000002128.1">
    <property type="protein sequence ID" value="ENSEBUP00000001793.1"/>
    <property type="gene ID" value="ENSEBUG00000001480.1"/>
</dbReference>
<organism evidence="2 3">
    <name type="scientific">Eptatretus burgeri</name>
    <name type="common">Inshore hagfish</name>
    <dbReference type="NCBI Taxonomy" id="7764"/>
    <lineage>
        <taxon>Eukaryota</taxon>
        <taxon>Metazoa</taxon>
        <taxon>Chordata</taxon>
        <taxon>Craniata</taxon>
        <taxon>Vertebrata</taxon>
        <taxon>Cyclostomata</taxon>
        <taxon>Myxini</taxon>
        <taxon>Myxiniformes</taxon>
        <taxon>Myxinidae</taxon>
        <taxon>Eptatretinae</taxon>
        <taxon>Eptatretus</taxon>
    </lineage>
</organism>
<dbReference type="InterPro" id="IPR013783">
    <property type="entry name" value="Ig-like_fold"/>
</dbReference>
<sequence length="254" mass="27798">MTGCMGNHIVSVQAGQERVLLFECLQSNHSQVPSAKPCENVQIQQYTPDHAECSDFHFKNRRSLEQGTTPGSCGLWLNDVKAGDAGTMTLSCGNGNTTKVQLNIKPDCSSEVFLVAEPVGPVRERQNITLTCRVPSSAIPLPFNITWSFQGAPVLNANVSRDKASIFIQEFNSKNQGLWECNALGQTAAYCLTKTDNTTSMQSTSFYWSGAQIEHPNEAFESCSSSDSDRYVISTISNFQVTDFSIVDIYSTPA</sequence>
<reference evidence="2" key="2">
    <citation type="submission" date="2025-09" db="UniProtKB">
        <authorList>
            <consortium name="Ensembl"/>
        </authorList>
    </citation>
    <scope>IDENTIFICATION</scope>
</reference>
<dbReference type="Pfam" id="PF13927">
    <property type="entry name" value="Ig_3"/>
    <property type="match status" value="1"/>
</dbReference>
<dbReference type="PROSITE" id="PS50835">
    <property type="entry name" value="IG_LIKE"/>
    <property type="match status" value="1"/>
</dbReference>
<dbReference type="InterPro" id="IPR036179">
    <property type="entry name" value="Ig-like_dom_sf"/>
</dbReference>
<reference evidence="2" key="1">
    <citation type="submission" date="2025-08" db="UniProtKB">
        <authorList>
            <consortium name="Ensembl"/>
        </authorList>
    </citation>
    <scope>IDENTIFICATION</scope>
</reference>
<protein>
    <recommendedName>
        <fullName evidence="1">Ig-like domain-containing protein</fullName>
    </recommendedName>
</protein>
<keyword evidence="3" id="KW-1185">Reference proteome</keyword>
<dbReference type="Proteomes" id="UP000694388">
    <property type="component" value="Unplaced"/>
</dbReference>
<dbReference type="InterPro" id="IPR007110">
    <property type="entry name" value="Ig-like_dom"/>
</dbReference>
<accession>A0A8C4NFM4</accession>
<dbReference type="SUPFAM" id="SSF48726">
    <property type="entry name" value="Immunoglobulin"/>
    <property type="match status" value="1"/>
</dbReference>
<dbReference type="AlphaFoldDB" id="A0A8C4NFM4"/>
<proteinExistence type="predicted"/>
<evidence type="ECO:0000313" key="3">
    <source>
        <dbReference type="Proteomes" id="UP000694388"/>
    </source>
</evidence>
<name>A0A8C4NFM4_EPTBU</name>